<name>W9AHN0_9BACI</name>
<evidence type="ECO:0000259" key="1">
    <source>
        <dbReference type="Pfam" id="PF00534"/>
    </source>
</evidence>
<dbReference type="AlphaFoldDB" id="W9AHN0"/>
<protein>
    <submittedName>
        <fullName evidence="2">Poly(Glycerol-phosphate) alpha-glucosyltransferase</fullName>
    </submittedName>
</protein>
<comment type="caution">
    <text evidence="2">The sequence shown here is derived from an EMBL/GenBank/DDBJ whole genome shotgun (WGS) entry which is preliminary data.</text>
</comment>
<dbReference type="GO" id="GO:0016757">
    <property type="term" value="F:glycosyltransferase activity"/>
    <property type="evidence" value="ECO:0007669"/>
    <property type="project" value="InterPro"/>
</dbReference>
<keyword evidence="3" id="KW-1185">Reference proteome</keyword>
<dbReference type="Gene3D" id="3.40.50.2000">
    <property type="entry name" value="Glycogen Phosphorylase B"/>
    <property type="match status" value="3"/>
</dbReference>
<dbReference type="RefSeq" id="WP_036578373.1">
    <property type="nucleotide sequence ID" value="NZ_CABLBW010000004.1"/>
</dbReference>
<dbReference type="STRING" id="171693.BN988_03559"/>
<evidence type="ECO:0000313" key="2">
    <source>
        <dbReference type="EMBL" id="CDO04978.1"/>
    </source>
</evidence>
<dbReference type="Proteomes" id="UP000028863">
    <property type="component" value="Unassembled WGS sequence"/>
</dbReference>
<gene>
    <name evidence="2" type="primary">tagE</name>
    <name evidence="2" type="ORF">BN988_03559</name>
</gene>
<dbReference type="Pfam" id="PF00534">
    <property type="entry name" value="Glycos_transf_1"/>
    <property type="match status" value="1"/>
</dbReference>
<accession>W9AHN0</accession>
<dbReference type="PANTHER" id="PTHR12526">
    <property type="entry name" value="GLYCOSYLTRANSFERASE"/>
    <property type="match status" value="1"/>
</dbReference>
<feature type="domain" description="Glycosyl transferase family 1" evidence="1">
    <location>
        <begin position="334"/>
        <end position="487"/>
    </location>
</feature>
<proteinExistence type="predicted"/>
<dbReference type="SUPFAM" id="SSF53756">
    <property type="entry name" value="UDP-Glycosyltransferase/glycogen phosphorylase"/>
    <property type="match status" value="1"/>
</dbReference>
<reference evidence="2" key="2">
    <citation type="submission" date="2014-03" db="EMBL/GenBank/DDBJ databases">
        <authorList>
            <person name="Urmite Genomes"/>
        </authorList>
    </citation>
    <scope>NUCLEOTIDE SEQUENCE</scope>
    <source>
        <strain evidence="2">S1</strain>
    </source>
</reference>
<dbReference type="EMBL" id="CCAX010000004">
    <property type="protein sequence ID" value="CDO04978.1"/>
    <property type="molecule type" value="Genomic_DNA"/>
</dbReference>
<reference evidence="2" key="1">
    <citation type="submission" date="2014-03" db="EMBL/GenBank/DDBJ databases">
        <title>Draft genome sequencing of Oceanobacillus picturae strain S1 isolated from human gut.</title>
        <authorList>
            <person name="Croce O."/>
            <person name="Lagier J.C."/>
            <person name="Raoult D."/>
        </authorList>
    </citation>
    <scope>NUCLEOTIDE SEQUENCE [LARGE SCALE GENOMIC DNA]</scope>
    <source>
        <strain evidence="2">S1</strain>
    </source>
</reference>
<evidence type="ECO:0000313" key="3">
    <source>
        <dbReference type="Proteomes" id="UP000028863"/>
    </source>
</evidence>
<sequence>MFDTKKHIYIMTTSLPYTYGGRTSALLQRGRLLTEKVRNINKVTLVTTNYNPDYEYIYEDYREKKSVNKKMDFLNMYNDLRWNDNHEIKNNYQSYLEKELGQSYYAIPKKGKEHITVYYKNGVPLLHTSFNTKTNRMGHVEIYASLGDKFKKRLYIDKDGNFHRIRYFNDNLKENIVRDVFIDRDYNPYITKEFVYKNGELAVDRFILFKEDHTSEVFSNEKDLMRYWFDQFLKDGNIVINDVRHLDRPLLNVTSNIKRVFQIHGPHLSEPNNLSSVTKKSFRYLFEHISNEQDIIVSLTNGQKENILEKHPHLSGKIRVVPHCISGKPAIKEKLVEPNKICIVSRLVKLKRIDQAIIAFNNLLKLKPNCVLEIYGKGEEEENLRKLVNDLGIGNSVKFRGFTNDPSKVFSTSAMFLMTSELEGFGLTVLESVFNGCPVISYDITWGPSDIINSNNGILVDNGDIEGLTKAMYTLLETPKKRKEVGEIDIKFTQGYFLKEWEKMLS</sequence>
<dbReference type="InterPro" id="IPR001296">
    <property type="entry name" value="Glyco_trans_1"/>
</dbReference>
<organism evidence="2 3">
    <name type="scientific">Oceanobacillus picturae</name>
    <dbReference type="NCBI Taxonomy" id="171693"/>
    <lineage>
        <taxon>Bacteria</taxon>
        <taxon>Bacillati</taxon>
        <taxon>Bacillota</taxon>
        <taxon>Bacilli</taxon>
        <taxon>Bacillales</taxon>
        <taxon>Bacillaceae</taxon>
        <taxon>Oceanobacillus</taxon>
    </lineage>
</organism>
<dbReference type="eggNOG" id="COG0438">
    <property type="taxonomic scope" value="Bacteria"/>
</dbReference>